<dbReference type="AlphaFoldDB" id="A0A0E9VG14"/>
<dbReference type="EMBL" id="GBXM01032434">
    <property type="protein sequence ID" value="JAH76143.1"/>
    <property type="molecule type" value="Transcribed_RNA"/>
</dbReference>
<name>A0A0E9VG14_ANGAN</name>
<protein>
    <submittedName>
        <fullName evidence="1">Uncharacterized protein</fullName>
    </submittedName>
</protein>
<reference evidence="1" key="1">
    <citation type="submission" date="2014-11" db="EMBL/GenBank/DDBJ databases">
        <authorList>
            <person name="Amaro Gonzalez C."/>
        </authorList>
    </citation>
    <scope>NUCLEOTIDE SEQUENCE</scope>
</reference>
<organism evidence="1">
    <name type="scientific">Anguilla anguilla</name>
    <name type="common">European freshwater eel</name>
    <name type="synonym">Muraena anguilla</name>
    <dbReference type="NCBI Taxonomy" id="7936"/>
    <lineage>
        <taxon>Eukaryota</taxon>
        <taxon>Metazoa</taxon>
        <taxon>Chordata</taxon>
        <taxon>Craniata</taxon>
        <taxon>Vertebrata</taxon>
        <taxon>Euteleostomi</taxon>
        <taxon>Actinopterygii</taxon>
        <taxon>Neopterygii</taxon>
        <taxon>Teleostei</taxon>
        <taxon>Anguilliformes</taxon>
        <taxon>Anguillidae</taxon>
        <taxon>Anguilla</taxon>
    </lineage>
</organism>
<accession>A0A0E9VG14</accession>
<evidence type="ECO:0000313" key="1">
    <source>
        <dbReference type="EMBL" id="JAH76143.1"/>
    </source>
</evidence>
<proteinExistence type="predicted"/>
<sequence>MFLYIFRICFFKLAKTHSCAVNSVNTSVTRVTLNCRK</sequence>
<reference evidence="1" key="2">
    <citation type="journal article" date="2015" name="Fish Shellfish Immunol.">
        <title>Early steps in the European eel (Anguilla anguilla)-Vibrio vulnificus interaction in the gills: Role of the RtxA13 toxin.</title>
        <authorList>
            <person name="Callol A."/>
            <person name="Pajuelo D."/>
            <person name="Ebbesson L."/>
            <person name="Teles M."/>
            <person name="MacKenzie S."/>
            <person name="Amaro C."/>
        </authorList>
    </citation>
    <scope>NUCLEOTIDE SEQUENCE</scope>
</reference>